<dbReference type="EMBL" id="LCBF01000014">
    <property type="protein sequence ID" value="KKS07049.1"/>
    <property type="molecule type" value="Genomic_DNA"/>
</dbReference>
<accession>A0A0G0W258</accession>
<sequence>MNVEEKVERLRERLSEQRKKLEEASFEKGLAAEENKDLRENFAYDYWVSQEQLVTARIFATLKEIEHLTKKPEKKIIKKSKAVPVERVKYLPKKKWL</sequence>
<proteinExistence type="predicted"/>
<evidence type="ECO:0000313" key="2">
    <source>
        <dbReference type="Proteomes" id="UP000034544"/>
    </source>
</evidence>
<dbReference type="AlphaFoldDB" id="A0A0G0W258"/>
<protein>
    <recommendedName>
        <fullName evidence="3">Transcription elongation factor GreA/GreB N-terminal domain-containing protein</fullName>
    </recommendedName>
</protein>
<comment type="caution">
    <text evidence="1">The sequence shown here is derived from an EMBL/GenBank/DDBJ whole genome shotgun (WGS) entry which is preliminary data.</text>
</comment>
<evidence type="ECO:0008006" key="3">
    <source>
        <dbReference type="Google" id="ProtNLM"/>
    </source>
</evidence>
<organism evidence="1 2">
    <name type="scientific">candidate division WWE3 bacterium GW2011_GWE1_41_27</name>
    <dbReference type="NCBI Taxonomy" id="1619131"/>
    <lineage>
        <taxon>Bacteria</taxon>
        <taxon>Katanobacteria</taxon>
    </lineage>
</organism>
<dbReference type="Proteomes" id="UP000034544">
    <property type="component" value="Unassembled WGS sequence"/>
</dbReference>
<gene>
    <name evidence="1" type="ORF">UU59_C0014G0009</name>
</gene>
<name>A0A0G0W258_UNCKA</name>
<evidence type="ECO:0000313" key="1">
    <source>
        <dbReference type="EMBL" id="KKS07049.1"/>
    </source>
</evidence>
<reference evidence="1 2" key="1">
    <citation type="journal article" date="2015" name="Nature">
        <title>rRNA introns, odd ribosomes, and small enigmatic genomes across a large radiation of phyla.</title>
        <authorList>
            <person name="Brown C.T."/>
            <person name="Hug L.A."/>
            <person name="Thomas B.C."/>
            <person name="Sharon I."/>
            <person name="Castelle C.J."/>
            <person name="Singh A."/>
            <person name="Wilkins M.J."/>
            <person name="Williams K.H."/>
            <person name="Banfield J.F."/>
        </authorList>
    </citation>
    <scope>NUCLEOTIDE SEQUENCE [LARGE SCALE GENOMIC DNA]</scope>
</reference>